<feature type="binding site" evidence="7">
    <location>
        <position position="129"/>
    </location>
    <ligand>
        <name>[2Fe-2S] cluster</name>
        <dbReference type="ChEBI" id="CHEBI:190135"/>
    </ligand>
</feature>
<dbReference type="FunFam" id="3.40.30.10:FF:000015">
    <property type="entry name" value="NADH-quinone oxidoreductase subunit E"/>
    <property type="match status" value="1"/>
</dbReference>
<dbReference type="Pfam" id="PF01257">
    <property type="entry name" value="2Fe-2S_thioredx"/>
    <property type="match status" value="1"/>
</dbReference>
<dbReference type="InterPro" id="IPR036249">
    <property type="entry name" value="Thioredoxin-like_sf"/>
</dbReference>
<dbReference type="GO" id="GO:0016491">
    <property type="term" value="F:oxidoreductase activity"/>
    <property type="evidence" value="ECO:0007669"/>
    <property type="project" value="InterPro"/>
</dbReference>
<dbReference type="CDD" id="cd03064">
    <property type="entry name" value="TRX_Fd_NuoE"/>
    <property type="match status" value="1"/>
</dbReference>
<dbReference type="PANTHER" id="PTHR43342">
    <property type="entry name" value="NADH-QUINONE OXIDOREDUCTASE, E SUBUNIT"/>
    <property type="match status" value="1"/>
</dbReference>
<name>A0A073IRQ7_9BACT</name>
<dbReference type="Gene3D" id="3.40.30.10">
    <property type="entry name" value="Glutaredoxin"/>
    <property type="match status" value="1"/>
</dbReference>
<accession>A0A073IRQ7</accession>
<dbReference type="eggNOG" id="COG1905">
    <property type="taxonomic scope" value="Bacteria"/>
</dbReference>
<dbReference type="STRING" id="2754.EH55_05390"/>
<keyword evidence="5 7" id="KW-0411">Iron-sulfur</keyword>
<evidence type="ECO:0000313" key="8">
    <source>
        <dbReference type="EMBL" id="KEJ92171.1"/>
    </source>
</evidence>
<dbReference type="GO" id="GO:0046872">
    <property type="term" value="F:metal ion binding"/>
    <property type="evidence" value="ECO:0007669"/>
    <property type="project" value="UniProtKB-KW"/>
</dbReference>
<evidence type="ECO:0000313" key="9">
    <source>
        <dbReference type="Proteomes" id="UP000027665"/>
    </source>
</evidence>
<keyword evidence="2 7" id="KW-0001">2Fe-2S</keyword>
<gene>
    <name evidence="8" type="ORF">EH55_05390</name>
</gene>
<dbReference type="SUPFAM" id="SSF52833">
    <property type="entry name" value="Thioredoxin-like"/>
    <property type="match status" value="1"/>
</dbReference>
<keyword evidence="4 7" id="KW-0408">Iron</keyword>
<comment type="cofactor">
    <cofactor evidence="7">
        <name>[2Fe-2S] cluster</name>
        <dbReference type="ChEBI" id="CHEBI:190135"/>
    </cofactor>
    <text evidence="7">Binds 1 [2Fe-2S] cluster.</text>
</comment>
<organism evidence="8 9">
    <name type="scientific">Synergistes jonesii</name>
    <dbReference type="NCBI Taxonomy" id="2754"/>
    <lineage>
        <taxon>Bacteria</taxon>
        <taxon>Thermotogati</taxon>
        <taxon>Synergistota</taxon>
        <taxon>Synergistia</taxon>
        <taxon>Synergistales</taxon>
        <taxon>Synergistaceae</taxon>
        <taxon>Synergistes</taxon>
    </lineage>
</organism>
<dbReference type="InterPro" id="IPR002023">
    <property type="entry name" value="NuoE-like"/>
</dbReference>
<dbReference type="RefSeq" id="WP_037976366.1">
    <property type="nucleotide sequence ID" value="NZ_CALIAO010000044.1"/>
</dbReference>
<dbReference type="NCBIfam" id="NF005722">
    <property type="entry name" value="PRK07539.1-2"/>
    <property type="match status" value="1"/>
</dbReference>
<dbReference type="InterPro" id="IPR028431">
    <property type="entry name" value="NADP_DH_HndA-like"/>
</dbReference>
<evidence type="ECO:0000256" key="6">
    <source>
        <dbReference type="ARBA" id="ARBA00034078"/>
    </source>
</evidence>
<comment type="cofactor">
    <cofactor evidence="6">
        <name>[2Fe-2S] cluster</name>
        <dbReference type="ChEBI" id="CHEBI:190135"/>
    </cofactor>
</comment>
<evidence type="ECO:0000256" key="4">
    <source>
        <dbReference type="ARBA" id="ARBA00023004"/>
    </source>
</evidence>
<sequence length="158" mass="17390">MVEKTSEMQWEQLAELLGKYRGTKGSVIPVLQQAQDIFGYLPKDVLIEIGKQLEIPISQIFGVVTFYAQFHLEPRGKNIIRSCQGTACHVRGAKNVLQGIRDKLGLKEGQSTTGDLKFTLETVACIGACGLAPCVMVNDETHGRLTPQKIGEILDQYA</sequence>
<dbReference type="EMBL" id="JMKI01000034">
    <property type="protein sequence ID" value="KEJ92171.1"/>
    <property type="molecule type" value="Genomic_DNA"/>
</dbReference>
<feature type="binding site" evidence="7">
    <location>
        <position position="83"/>
    </location>
    <ligand>
        <name>[2Fe-2S] cluster</name>
        <dbReference type="ChEBI" id="CHEBI:190135"/>
    </ligand>
</feature>
<keyword evidence="3 7" id="KW-0479">Metal-binding</keyword>
<dbReference type="AlphaFoldDB" id="A0A073IRQ7"/>
<dbReference type="PANTHER" id="PTHR43342:SF1">
    <property type="entry name" value="BIFURCATING [FEFE] HYDROGENASE GAMMA SUBUNIT"/>
    <property type="match status" value="1"/>
</dbReference>
<dbReference type="GO" id="GO:0051537">
    <property type="term" value="F:2 iron, 2 sulfur cluster binding"/>
    <property type="evidence" value="ECO:0007669"/>
    <property type="project" value="UniProtKB-KW"/>
</dbReference>
<keyword evidence="9" id="KW-1185">Reference proteome</keyword>
<dbReference type="Proteomes" id="UP000027665">
    <property type="component" value="Unassembled WGS sequence"/>
</dbReference>
<dbReference type="InterPro" id="IPR041921">
    <property type="entry name" value="NuoE_N"/>
</dbReference>
<protein>
    <submittedName>
        <fullName evidence="8">NADH dehydrogenase</fullName>
    </submittedName>
</protein>
<comment type="similarity">
    <text evidence="1">Belongs to the complex I 24 kDa subunit family.</text>
</comment>
<evidence type="ECO:0000256" key="7">
    <source>
        <dbReference type="PIRSR" id="PIRSR000216-1"/>
    </source>
</evidence>
<feature type="binding site" evidence="7">
    <location>
        <position position="88"/>
    </location>
    <ligand>
        <name>[2Fe-2S] cluster</name>
        <dbReference type="ChEBI" id="CHEBI:190135"/>
    </ligand>
</feature>
<evidence type="ECO:0000256" key="3">
    <source>
        <dbReference type="ARBA" id="ARBA00022723"/>
    </source>
</evidence>
<dbReference type="InterPro" id="IPR042128">
    <property type="entry name" value="NuoE_dom"/>
</dbReference>
<proteinExistence type="inferred from homology"/>
<comment type="caution">
    <text evidence="8">The sequence shown here is derived from an EMBL/GenBank/DDBJ whole genome shotgun (WGS) entry which is preliminary data.</text>
</comment>
<feature type="binding site" evidence="7">
    <location>
        <position position="125"/>
    </location>
    <ligand>
        <name>[2Fe-2S] cluster</name>
        <dbReference type="ChEBI" id="CHEBI:190135"/>
    </ligand>
</feature>
<dbReference type="OrthoDB" id="9807941at2"/>
<evidence type="ECO:0000256" key="2">
    <source>
        <dbReference type="ARBA" id="ARBA00022714"/>
    </source>
</evidence>
<reference evidence="8 9" key="1">
    <citation type="submission" date="2014-04" db="EMBL/GenBank/DDBJ databases">
        <title>Draft Genome Sequence of Synergistes jonesii.</title>
        <authorList>
            <person name="Coil D.A."/>
            <person name="Eisen J.A."/>
            <person name="Holland-Moritz H.E."/>
        </authorList>
    </citation>
    <scope>NUCLEOTIDE SEQUENCE [LARGE SCALE GENOMIC DNA]</scope>
    <source>
        <strain evidence="8 9">78-1</strain>
    </source>
</reference>
<dbReference type="GeneID" id="90983721"/>
<evidence type="ECO:0000256" key="5">
    <source>
        <dbReference type="ARBA" id="ARBA00023014"/>
    </source>
</evidence>
<dbReference type="Gene3D" id="1.10.10.1590">
    <property type="entry name" value="NADH-quinone oxidoreductase subunit E"/>
    <property type="match status" value="1"/>
</dbReference>
<evidence type="ECO:0000256" key="1">
    <source>
        <dbReference type="ARBA" id="ARBA00010643"/>
    </source>
</evidence>
<dbReference type="PIRSF" id="PIRSF000216">
    <property type="entry name" value="NADH_DH_24kDa"/>
    <property type="match status" value="1"/>
</dbReference>